<name>A0A9Q8S9Y9_9PEZI</name>
<keyword evidence="2" id="KW-1185">Reference proteome</keyword>
<evidence type="ECO:0000313" key="2">
    <source>
        <dbReference type="Proteomes" id="UP000830671"/>
    </source>
</evidence>
<dbReference type="RefSeq" id="XP_049135293.1">
    <property type="nucleotide sequence ID" value="XM_049279336.1"/>
</dbReference>
<dbReference type="GeneID" id="73334346"/>
<accession>A0A9Q8S9Y9</accession>
<dbReference type="AlphaFoldDB" id="A0A9Q8S9Y9"/>
<dbReference type="Proteomes" id="UP000830671">
    <property type="component" value="Chromosome 1"/>
</dbReference>
<dbReference type="KEGG" id="clup:CLUP02_00284"/>
<sequence length="123" mass="13956">MSPPLHDCGMKYVNKHCTSGDGILSTIKILWMETVWVREHQFWASDVLFGLPSCYGLEAFLSCFGTVSRVHDQTRLKPAVKRDHAVPAVRCTGYQLGRHEEPRGVHQRMRLHGVKVSHFITGI</sequence>
<dbReference type="EMBL" id="CP019471">
    <property type="protein sequence ID" value="UQC73639.1"/>
    <property type="molecule type" value="Genomic_DNA"/>
</dbReference>
<evidence type="ECO:0000313" key="1">
    <source>
        <dbReference type="EMBL" id="UQC73639.1"/>
    </source>
</evidence>
<protein>
    <submittedName>
        <fullName evidence="1">Uncharacterized protein</fullName>
    </submittedName>
</protein>
<organism evidence="1 2">
    <name type="scientific">Colletotrichum lupini</name>
    <dbReference type="NCBI Taxonomy" id="145971"/>
    <lineage>
        <taxon>Eukaryota</taxon>
        <taxon>Fungi</taxon>
        <taxon>Dikarya</taxon>
        <taxon>Ascomycota</taxon>
        <taxon>Pezizomycotina</taxon>
        <taxon>Sordariomycetes</taxon>
        <taxon>Hypocreomycetidae</taxon>
        <taxon>Glomerellales</taxon>
        <taxon>Glomerellaceae</taxon>
        <taxon>Colletotrichum</taxon>
        <taxon>Colletotrichum acutatum species complex</taxon>
    </lineage>
</organism>
<proteinExistence type="predicted"/>
<gene>
    <name evidence="1" type="ORF">CLUP02_00284</name>
</gene>
<reference evidence="1" key="1">
    <citation type="journal article" date="2021" name="Mol. Plant Microbe Interact.">
        <title>Complete Genome Sequence of the Plant-Pathogenic Fungus Colletotrichum lupini.</title>
        <authorList>
            <person name="Baroncelli R."/>
            <person name="Pensec F."/>
            <person name="Da Lio D."/>
            <person name="Boufleur T."/>
            <person name="Vicente I."/>
            <person name="Sarrocco S."/>
            <person name="Picot A."/>
            <person name="Baraldi E."/>
            <person name="Sukno S."/>
            <person name="Thon M."/>
            <person name="Le Floch G."/>
        </authorList>
    </citation>
    <scope>NUCLEOTIDE SEQUENCE</scope>
    <source>
        <strain evidence="1">IMI 504893</strain>
    </source>
</reference>